<keyword evidence="1" id="KW-0472">Membrane</keyword>
<organism evidence="5 6">
    <name type="scientific">Cobetia marina</name>
    <name type="common">Deleya marina</name>
    <dbReference type="NCBI Taxonomy" id="28258"/>
    <lineage>
        <taxon>Bacteria</taxon>
        <taxon>Pseudomonadati</taxon>
        <taxon>Pseudomonadota</taxon>
        <taxon>Gammaproteobacteria</taxon>
        <taxon>Oceanospirillales</taxon>
        <taxon>Halomonadaceae</taxon>
        <taxon>Cobetia</taxon>
    </lineage>
</organism>
<evidence type="ECO:0000313" key="6">
    <source>
        <dbReference type="Proteomes" id="UP001378242"/>
    </source>
</evidence>
<feature type="domain" description="PAS" evidence="2">
    <location>
        <begin position="324"/>
        <end position="397"/>
    </location>
</feature>
<name>A0ABU9GHP6_COBMA</name>
<evidence type="ECO:0000313" key="5">
    <source>
        <dbReference type="EMBL" id="MEL0617307.1"/>
    </source>
</evidence>
<dbReference type="GeneID" id="43176477"/>
<evidence type="ECO:0000259" key="4">
    <source>
        <dbReference type="PROSITE" id="PS50887"/>
    </source>
</evidence>
<dbReference type="InterPro" id="IPR001633">
    <property type="entry name" value="EAL_dom"/>
</dbReference>
<dbReference type="SMART" id="SM00052">
    <property type="entry name" value="EAL"/>
    <property type="match status" value="1"/>
</dbReference>
<dbReference type="InterPro" id="IPR043128">
    <property type="entry name" value="Rev_trsase/Diguanyl_cyclase"/>
</dbReference>
<dbReference type="InterPro" id="IPR035919">
    <property type="entry name" value="EAL_sf"/>
</dbReference>
<dbReference type="NCBIfam" id="TIGR00229">
    <property type="entry name" value="sensory_box"/>
    <property type="match status" value="1"/>
</dbReference>
<dbReference type="Gene3D" id="3.30.70.270">
    <property type="match status" value="1"/>
</dbReference>
<dbReference type="Pfam" id="PF00990">
    <property type="entry name" value="GGDEF"/>
    <property type="match status" value="1"/>
</dbReference>
<dbReference type="CDD" id="cd01948">
    <property type="entry name" value="EAL"/>
    <property type="match status" value="1"/>
</dbReference>
<dbReference type="Proteomes" id="UP001378242">
    <property type="component" value="Unassembled WGS sequence"/>
</dbReference>
<reference evidence="5 6" key="1">
    <citation type="submission" date="2024-02" db="EMBL/GenBank/DDBJ databases">
        <title>Bacteria isolated from the canopy kelp, Nereocystis luetkeana.</title>
        <authorList>
            <person name="Pfister C.A."/>
            <person name="Younker I.T."/>
            <person name="Light S.H."/>
        </authorList>
    </citation>
    <scope>NUCLEOTIDE SEQUENCE [LARGE SCALE GENOMIC DNA]</scope>
    <source>
        <strain evidence="5 6">TI.5.07</strain>
    </source>
</reference>
<dbReference type="InterPro" id="IPR000160">
    <property type="entry name" value="GGDEF_dom"/>
</dbReference>
<proteinExistence type="predicted"/>
<accession>A0ABU9GHP6</accession>
<dbReference type="Gene3D" id="3.20.20.450">
    <property type="entry name" value="EAL domain"/>
    <property type="match status" value="1"/>
</dbReference>
<evidence type="ECO:0000256" key="1">
    <source>
        <dbReference type="SAM" id="Phobius"/>
    </source>
</evidence>
<dbReference type="InterPro" id="IPR000014">
    <property type="entry name" value="PAS"/>
</dbReference>
<dbReference type="CDD" id="cd00130">
    <property type="entry name" value="PAS"/>
    <property type="match status" value="1"/>
</dbReference>
<dbReference type="CDD" id="cd01949">
    <property type="entry name" value="GGDEF"/>
    <property type="match status" value="1"/>
</dbReference>
<gene>
    <name evidence="5" type="ORF">V6243_10710</name>
</gene>
<dbReference type="InterPro" id="IPR013655">
    <property type="entry name" value="PAS_fold_3"/>
</dbReference>
<dbReference type="Pfam" id="PF00563">
    <property type="entry name" value="EAL"/>
    <property type="match status" value="1"/>
</dbReference>
<protein>
    <submittedName>
        <fullName evidence="5">EAL domain-containing protein</fullName>
    </submittedName>
</protein>
<dbReference type="NCBIfam" id="TIGR00254">
    <property type="entry name" value="GGDEF"/>
    <property type="match status" value="1"/>
</dbReference>
<dbReference type="EMBL" id="JBAKAP010000010">
    <property type="protein sequence ID" value="MEL0617307.1"/>
    <property type="molecule type" value="Genomic_DNA"/>
</dbReference>
<keyword evidence="6" id="KW-1185">Reference proteome</keyword>
<feature type="transmembrane region" description="Helical" evidence="1">
    <location>
        <begin position="282"/>
        <end position="301"/>
    </location>
</feature>
<dbReference type="PROSITE" id="PS50887">
    <property type="entry name" value="GGDEF"/>
    <property type="match status" value="1"/>
</dbReference>
<evidence type="ECO:0000259" key="3">
    <source>
        <dbReference type="PROSITE" id="PS50883"/>
    </source>
</evidence>
<dbReference type="InterPro" id="IPR029787">
    <property type="entry name" value="Nucleotide_cyclase"/>
</dbReference>
<dbReference type="SMART" id="SM00267">
    <property type="entry name" value="GGDEF"/>
    <property type="match status" value="1"/>
</dbReference>
<dbReference type="PROSITE" id="PS50112">
    <property type="entry name" value="PAS"/>
    <property type="match status" value="1"/>
</dbReference>
<dbReference type="PROSITE" id="PS50883">
    <property type="entry name" value="EAL"/>
    <property type="match status" value="1"/>
</dbReference>
<feature type="domain" description="GGDEF" evidence="4">
    <location>
        <begin position="475"/>
        <end position="605"/>
    </location>
</feature>
<dbReference type="InterPro" id="IPR035965">
    <property type="entry name" value="PAS-like_dom_sf"/>
</dbReference>
<dbReference type="PANTHER" id="PTHR44757:SF2">
    <property type="entry name" value="BIOFILM ARCHITECTURE MAINTENANCE PROTEIN MBAA"/>
    <property type="match status" value="1"/>
</dbReference>
<dbReference type="SMART" id="SM00091">
    <property type="entry name" value="PAS"/>
    <property type="match status" value="1"/>
</dbReference>
<keyword evidence="1" id="KW-1133">Transmembrane helix</keyword>
<dbReference type="SUPFAM" id="SSF55785">
    <property type="entry name" value="PYP-like sensor domain (PAS domain)"/>
    <property type="match status" value="1"/>
</dbReference>
<dbReference type="PANTHER" id="PTHR44757">
    <property type="entry name" value="DIGUANYLATE CYCLASE DGCP"/>
    <property type="match status" value="1"/>
</dbReference>
<feature type="transmembrane region" description="Helical" evidence="1">
    <location>
        <begin position="15"/>
        <end position="38"/>
    </location>
</feature>
<dbReference type="RefSeq" id="WP_139345486.1">
    <property type="nucleotide sequence ID" value="NZ_CP017114.1"/>
</dbReference>
<comment type="caution">
    <text evidence="5">The sequence shown here is derived from an EMBL/GenBank/DDBJ whole genome shotgun (WGS) entry which is preliminary data.</text>
</comment>
<dbReference type="Pfam" id="PF08447">
    <property type="entry name" value="PAS_3"/>
    <property type="match status" value="1"/>
</dbReference>
<dbReference type="Gene3D" id="3.30.450.20">
    <property type="entry name" value="PAS domain"/>
    <property type="match status" value="1"/>
</dbReference>
<sequence length="885" mass="98122">MDPITSRQPGTHSLWRILGINVALLVVLGGLFLAGQWFDVREQEMQRLEALDTQLHISTEQLVADVAREMMVLERVLHEETPRQWRGSLESALGRHPALVSLMMVPFADYRGSSLNQIGVGRSCKWQLSQAEAQSLPGRSNLLFGSALPLGSGQPGLPFYRHMQLEDKAWLLIGCLDFSESRSLLANPGADDGQRLRLFSTNGLLLFSSPQEHALGVTGKLPLPTLANMGKYISERGVRRYHVDGFDGRPRMAAGSFIAPLKLFSVVSQPVSSLWWVWWQRIWFGLLLGGIFLVVLGVMIARAERQRSERHDELEGELESMAARSRTLVTLMDNLPGVVYRIEVNTGTLTFISSGAAELFGRSAESLVGAGITLNELIHPEDRPSVASARHWAMCAQMRHEQVFRIVADHERWVLDRSVMIEGEEGVRYWEGLLLDISAHKESERQLDYLARHDALTGLYNRKAFMAAADERVAIGGVMIYADIDRFSTVNDGLGHEAGDQLLVSIGERLRRILPPGGLVARLGADEFGLYFPQVGEQAEQIVADVQQKLERPFTILGRPLIISLTAGYSLAEADGDAQALMLNADVALYHAKSRGDHALRWESSLDKHVASRMTLEQDLRQAIERQQLFLHYQPQLNAAGELLGVEALLRWQHPELGMISPAQFIPLAEETGLIFRLGRFVLEEACAQMVRWQESGLYMPRMAVNLSARQLTSGYEHEVISVLESQNLAPTRLEVEVTETLLIQDMEGGLSVLRALRELGVRVALDDFGQGYSSLSYLSSLPLDVLKVDRSFVMKMDALAEDASEQGRGGQVASEQGANEQAIQLVGAIISLGHSMGHEIVAEGVETQAQFEGLKRLRCDSYQGYLLARPMTATAIVERYGPGN</sequence>
<dbReference type="InterPro" id="IPR052155">
    <property type="entry name" value="Biofilm_reg_signaling"/>
</dbReference>
<dbReference type="SUPFAM" id="SSF55073">
    <property type="entry name" value="Nucleotide cyclase"/>
    <property type="match status" value="1"/>
</dbReference>
<feature type="domain" description="EAL" evidence="3">
    <location>
        <begin position="613"/>
        <end position="885"/>
    </location>
</feature>
<keyword evidence="1" id="KW-0812">Transmembrane</keyword>
<dbReference type="SUPFAM" id="SSF141868">
    <property type="entry name" value="EAL domain-like"/>
    <property type="match status" value="1"/>
</dbReference>
<evidence type="ECO:0000259" key="2">
    <source>
        <dbReference type="PROSITE" id="PS50112"/>
    </source>
</evidence>